<gene>
    <name evidence="1" type="ORF">LARSCL_LOCUS22808</name>
</gene>
<dbReference type="AlphaFoldDB" id="A0AAV2C1I4"/>
<name>A0AAV2C1I4_9ARAC</name>
<accession>A0AAV2C1I4</accession>
<reference evidence="1 2" key="1">
    <citation type="submission" date="2024-04" db="EMBL/GenBank/DDBJ databases">
        <authorList>
            <person name="Rising A."/>
            <person name="Reimegard J."/>
            <person name="Sonavane S."/>
            <person name="Akerstrom W."/>
            <person name="Nylinder S."/>
            <person name="Hedman E."/>
            <person name="Kallberg Y."/>
        </authorList>
    </citation>
    <scope>NUCLEOTIDE SEQUENCE [LARGE SCALE GENOMIC DNA]</scope>
</reference>
<organism evidence="1 2">
    <name type="scientific">Larinioides sclopetarius</name>
    <dbReference type="NCBI Taxonomy" id="280406"/>
    <lineage>
        <taxon>Eukaryota</taxon>
        <taxon>Metazoa</taxon>
        <taxon>Ecdysozoa</taxon>
        <taxon>Arthropoda</taxon>
        <taxon>Chelicerata</taxon>
        <taxon>Arachnida</taxon>
        <taxon>Araneae</taxon>
        <taxon>Araneomorphae</taxon>
        <taxon>Entelegynae</taxon>
        <taxon>Araneoidea</taxon>
        <taxon>Araneidae</taxon>
        <taxon>Larinioides</taxon>
    </lineage>
</organism>
<proteinExistence type="predicted"/>
<keyword evidence="2" id="KW-1185">Reference proteome</keyword>
<dbReference type="Proteomes" id="UP001497382">
    <property type="component" value="Unassembled WGS sequence"/>
</dbReference>
<protein>
    <submittedName>
        <fullName evidence="1">Uncharacterized protein</fullName>
    </submittedName>
</protein>
<sequence>MLKLQWRRPLFSLHEMSLLRITTTLCNNRQLLRLIMKCKFLKRIDNRLYIRRGKKWEEVQAKANKLISQICNSIILSKELMNLVW</sequence>
<evidence type="ECO:0000313" key="2">
    <source>
        <dbReference type="Proteomes" id="UP001497382"/>
    </source>
</evidence>
<evidence type="ECO:0000313" key="1">
    <source>
        <dbReference type="EMBL" id="CAL1301960.1"/>
    </source>
</evidence>
<comment type="caution">
    <text evidence="1">The sequence shown here is derived from an EMBL/GenBank/DDBJ whole genome shotgun (WGS) entry which is preliminary data.</text>
</comment>
<dbReference type="EMBL" id="CAXIEN010001008">
    <property type="protein sequence ID" value="CAL1301960.1"/>
    <property type="molecule type" value="Genomic_DNA"/>
</dbReference>
<feature type="non-terminal residue" evidence="1">
    <location>
        <position position="85"/>
    </location>
</feature>